<gene>
    <name evidence="1" type="ORF">AB447_224700</name>
</gene>
<sequence length="250" mass="29224">MRIFTLGIEHELIGEVFSNNQGQKYEVLRVSGRKKNGTKLFRIRFVKTGYERDVEKVEIMRGKIKDRYEKSVFGVGYLGDVKMVGVKNIYSIWSGMLERCYDPDCPHYSSYGGAGVKVCDRWHCFKHFLEDFPRIDGYDEELFNNRKLFLDKDIKQQGVPKSQKVYSPETCCFVTREVNNAYRDLSNTRVHFIAKSPEGEIIRAEGLRPFSEKYGLHRPIIKKCLRGERTDYNGWTFELVKESNWGRKSA</sequence>
<proteinExistence type="predicted"/>
<name>A0A0T6BIU1_9BACI</name>
<organism evidence="1 2">
    <name type="scientific">Bacillus glycinifermentans</name>
    <dbReference type="NCBI Taxonomy" id="1664069"/>
    <lineage>
        <taxon>Bacteria</taxon>
        <taxon>Bacillati</taxon>
        <taxon>Bacillota</taxon>
        <taxon>Bacilli</taxon>
        <taxon>Bacillales</taxon>
        <taxon>Bacillaceae</taxon>
        <taxon>Bacillus</taxon>
    </lineage>
</organism>
<reference evidence="1 2" key="1">
    <citation type="journal article" date="2015" name="Int. J. Syst. Evol. Microbiol.">
        <title>Bacillus glycinifermentans sp. nov., isolated from fermented soybean paste.</title>
        <authorList>
            <person name="Kim S.J."/>
            <person name="Dunlap C.A."/>
            <person name="Kwon S.W."/>
            <person name="Rooney A.P."/>
        </authorList>
    </citation>
    <scope>NUCLEOTIDE SEQUENCE [LARGE SCALE GENOMIC DNA]</scope>
    <source>
        <strain evidence="1 2">GO-13</strain>
    </source>
</reference>
<dbReference type="AlphaFoldDB" id="A0A0T6BIU1"/>
<comment type="caution">
    <text evidence="1">The sequence shown here is derived from an EMBL/GenBank/DDBJ whole genome shotgun (WGS) entry which is preliminary data.</text>
</comment>
<accession>A0A0T6BIU1</accession>
<evidence type="ECO:0000313" key="1">
    <source>
        <dbReference type="EMBL" id="KRT88424.1"/>
    </source>
</evidence>
<evidence type="ECO:0000313" key="2">
    <source>
        <dbReference type="Proteomes" id="UP000036168"/>
    </source>
</evidence>
<dbReference type="EMBL" id="LECW02000066">
    <property type="protein sequence ID" value="KRT88424.1"/>
    <property type="molecule type" value="Genomic_DNA"/>
</dbReference>
<protein>
    <submittedName>
        <fullName evidence="1">Uncharacterized protein</fullName>
    </submittedName>
</protein>
<dbReference type="Gene3D" id="1.10.10.10">
    <property type="entry name" value="Winged helix-like DNA-binding domain superfamily/Winged helix DNA-binding domain"/>
    <property type="match status" value="1"/>
</dbReference>
<dbReference type="Proteomes" id="UP000036168">
    <property type="component" value="Unassembled WGS sequence"/>
</dbReference>
<dbReference type="InterPro" id="IPR036388">
    <property type="entry name" value="WH-like_DNA-bd_sf"/>
</dbReference>